<reference evidence="1" key="2">
    <citation type="submission" date="2025-09" db="UniProtKB">
        <authorList>
            <consortium name="Ensembl"/>
        </authorList>
    </citation>
    <scope>IDENTIFICATION</scope>
</reference>
<dbReference type="Ensembl" id="ENSPSMT00000033674.1">
    <property type="protein sequence ID" value="ENSPSMP00000029176.1"/>
    <property type="gene ID" value="ENSPSMG00000020262.1"/>
</dbReference>
<sequence>MLILGSGVGLELLSSSDPPLLASLSARITGVSHCVWPTLSFKFQLCEHLISDAHLFHLLILV</sequence>
<keyword evidence="2" id="KW-1185">Reference proteome</keyword>
<proteinExistence type="predicted"/>
<dbReference type="AlphaFoldDB" id="A0A8C9A6M5"/>
<name>A0A8C9A6M5_PROSS</name>
<evidence type="ECO:0000313" key="1">
    <source>
        <dbReference type="Ensembl" id="ENSPSMP00000029176.1"/>
    </source>
</evidence>
<protein>
    <submittedName>
        <fullName evidence="1">Uncharacterized protein</fullName>
    </submittedName>
</protein>
<accession>A0A8C9A6M5</accession>
<evidence type="ECO:0000313" key="2">
    <source>
        <dbReference type="Proteomes" id="UP000694414"/>
    </source>
</evidence>
<organism evidence="1 2">
    <name type="scientific">Prolemur simus</name>
    <name type="common">Greater bamboo lemur</name>
    <name type="synonym">Hapalemur simus</name>
    <dbReference type="NCBI Taxonomy" id="1328070"/>
    <lineage>
        <taxon>Eukaryota</taxon>
        <taxon>Metazoa</taxon>
        <taxon>Chordata</taxon>
        <taxon>Craniata</taxon>
        <taxon>Vertebrata</taxon>
        <taxon>Euteleostomi</taxon>
        <taxon>Mammalia</taxon>
        <taxon>Eutheria</taxon>
        <taxon>Euarchontoglires</taxon>
        <taxon>Primates</taxon>
        <taxon>Strepsirrhini</taxon>
        <taxon>Lemuriformes</taxon>
        <taxon>Lemuridae</taxon>
        <taxon>Prolemur</taxon>
    </lineage>
</organism>
<reference evidence="1" key="1">
    <citation type="submission" date="2025-08" db="UniProtKB">
        <authorList>
            <consortium name="Ensembl"/>
        </authorList>
    </citation>
    <scope>IDENTIFICATION</scope>
</reference>
<dbReference type="Proteomes" id="UP000694414">
    <property type="component" value="Unplaced"/>
</dbReference>
<dbReference type="PRINTS" id="PR02045">
    <property type="entry name" value="F138DOMAIN"/>
</dbReference>